<dbReference type="EMBL" id="AFNH02000730">
    <property type="protein sequence ID" value="EZG57605.1"/>
    <property type="molecule type" value="Genomic_DNA"/>
</dbReference>
<dbReference type="AlphaFoldDB" id="A0A023B4Z1"/>
<evidence type="ECO:0000313" key="2">
    <source>
        <dbReference type="EMBL" id="EZG57605.1"/>
    </source>
</evidence>
<dbReference type="VEuPathDB" id="CryptoDB:GNI_097500"/>
<dbReference type="Proteomes" id="UP000019763">
    <property type="component" value="Unassembled WGS sequence"/>
</dbReference>
<gene>
    <name evidence="2" type="ORF">GNI_097500</name>
</gene>
<dbReference type="GeneID" id="22913465"/>
<accession>A0A023B4Z1</accession>
<comment type="caution">
    <text evidence="2">The sequence shown here is derived from an EMBL/GenBank/DDBJ whole genome shotgun (WGS) entry which is preliminary data.</text>
</comment>
<feature type="region of interest" description="Disordered" evidence="1">
    <location>
        <begin position="226"/>
        <end position="249"/>
    </location>
</feature>
<evidence type="ECO:0000313" key="3">
    <source>
        <dbReference type="Proteomes" id="UP000019763"/>
    </source>
</evidence>
<evidence type="ECO:0000256" key="1">
    <source>
        <dbReference type="SAM" id="MobiDB-lite"/>
    </source>
</evidence>
<protein>
    <submittedName>
        <fullName evidence="2">Uncharacterized protein</fullName>
    </submittedName>
</protein>
<reference evidence="2" key="1">
    <citation type="submission" date="2013-12" db="EMBL/GenBank/DDBJ databases">
        <authorList>
            <person name="Omoto C.K."/>
            <person name="Sibley D."/>
            <person name="Venepally P."/>
            <person name="Hadjithomas M."/>
            <person name="Karamycheva S."/>
            <person name="Brunk B."/>
            <person name="Roos D."/>
            <person name="Caler E."/>
            <person name="Lorenzi H."/>
        </authorList>
    </citation>
    <scope>NUCLEOTIDE SEQUENCE</scope>
</reference>
<sequence>MSSVEVVTELPRLAVGVYLKDQTENLLAEDGCVTVYEGEQVQLVIELANRESRLDVECLKFIIAEEAQADAERMALRSKWTGCFSSEFERSTLLWSDGVTLLANDDDDTDLELPGIKVGERASFVLTLPGSKLISNLGIHLTYTAKGHSHWRYESLLLRFECHRSLYVSLHPFCYDVSEFCEKLLVYLEVEHLRPQDSFVFEIVKAKGTGSSTTIVRSPLGNSPLGNSPLGNSPLGNSPLGNSPLGNSPLGERGDVVVRYEIPTEGQLTKVPLCVPRSWINSRDPIQSLWQRIIKTYRFQWTCGSKKGTAIVTPIQSGGDMGTSAAFLSSAGTLPEGTY</sequence>
<feature type="compositionally biased region" description="Polar residues" evidence="1">
    <location>
        <begin position="226"/>
        <end position="246"/>
    </location>
</feature>
<name>A0A023B4Z1_GRENI</name>
<dbReference type="RefSeq" id="XP_011131048.1">
    <property type="nucleotide sequence ID" value="XM_011132746.1"/>
</dbReference>
<keyword evidence="3" id="KW-1185">Reference proteome</keyword>
<proteinExistence type="predicted"/>
<organism evidence="2 3">
    <name type="scientific">Gregarina niphandrodes</name>
    <name type="common">Septate eugregarine</name>
    <dbReference type="NCBI Taxonomy" id="110365"/>
    <lineage>
        <taxon>Eukaryota</taxon>
        <taxon>Sar</taxon>
        <taxon>Alveolata</taxon>
        <taxon>Apicomplexa</taxon>
        <taxon>Conoidasida</taxon>
        <taxon>Gregarinasina</taxon>
        <taxon>Eugregarinorida</taxon>
        <taxon>Gregarinidae</taxon>
        <taxon>Gregarina</taxon>
    </lineage>
</organism>